<dbReference type="SUPFAM" id="SSF53383">
    <property type="entry name" value="PLP-dependent transferases"/>
    <property type="match status" value="1"/>
</dbReference>
<organism evidence="2">
    <name type="scientific">Thermogemmatispora argillosa</name>
    <dbReference type="NCBI Taxonomy" id="2045280"/>
    <lineage>
        <taxon>Bacteria</taxon>
        <taxon>Bacillati</taxon>
        <taxon>Chloroflexota</taxon>
        <taxon>Ktedonobacteria</taxon>
        <taxon>Thermogemmatisporales</taxon>
        <taxon>Thermogemmatisporaceae</taxon>
        <taxon>Thermogemmatispora</taxon>
    </lineage>
</organism>
<protein>
    <submittedName>
        <fullName evidence="2">Cysteine desulfurase-like protein</fullName>
    </submittedName>
</protein>
<dbReference type="InterPro" id="IPR015421">
    <property type="entry name" value="PyrdxlP-dep_Trfase_major"/>
</dbReference>
<evidence type="ECO:0000313" key="2">
    <source>
        <dbReference type="EMBL" id="BBH95812.1"/>
    </source>
</evidence>
<dbReference type="Gene3D" id="3.40.640.10">
    <property type="entry name" value="Type I PLP-dependent aspartate aminotransferase-like (Major domain)"/>
    <property type="match status" value="1"/>
</dbReference>
<gene>
    <name evidence="2" type="ORF">KTA_40110</name>
</gene>
<dbReference type="AlphaFoldDB" id="A0A455T8L5"/>
<name>A0A455T8L5_9CHLR</name>
<evidence type="ECO:0000259" key="1">
    <source>
        <dbReference type="Pfam" id="PF00266"/>
    </source>
</evidence>
<dbReference type="PANTHER" id="PTHR43586">
    <property type="entry name" value="CYSTEINE DESULFURASE"/>
    <property type="match status" value="1"/>
</dbReference>
<feature type="domain" description="Aminotransferase class V" evidence="1">
    <location>
        <begin position="310"/>
        <end position="418"/>
    </location>
</feature>
<dbReference type="NCBIfam" id="TIGR01976">
    <property type="entry name" value="am_tr_V_VC1184"/>
    <property type="match status" value="1"/>
</dbReference>
<proteinExistence type="predicted"/>
<sequence length="426" mass="46705">MTAPLDLSAYRRYFPALQREQNGQPVIYWDNPGGTQVAQQVIEAMTRYLREANANAHGAFLTSRLTDEIIAAARQAMADFLNAASPAEIVFGPNMTTLTFAFSRAIGKTLQPGDEIIVTVLDHDANVAPWLALQERGVVVRTVDIHPENVTLNMEDLQAKLNGRTRLVAVGYASNAVGTINDVRRITELAHAVGALVWIDAVQYAPHGPIDVQALDVDFLVCSAYKFFGPHLGILYGKREHLERFPAYKVRPASNAVPDRWETGTQNHEGLAGLLGAIDYLTLLGEEQAARYADDPALQPYTGRRRTLKVAMHAISDYERQLSAQLLRGLREIRGLHLYGLGGTTPGELAQRVPTVACTIDGHHPRELAAALGERGIFAWDGNYYALGLMERLGLEGRGGALRLGLCHYNTPGEIERVLGVLDELV</sequence>
<accession>A0A455T8L5</accession>
<dbReference type="EMBL" id="AP019377">
    <property type="protein sequence ID" value="BBH95812.1"/>
    <property type="molecule type" value="Genomic_DNA"/>
</dbReference>
<dbReference type="PANTHER" id="PTHR43586:SF21">
    <property type="entry name" value="PYRIDOXAL PHOSPHATE (PLP)-DEPENDENT ASPARTATE AMINOTRANSFERASE SUPERFAMILY"/>
    <property type="match status" value="1"/>
</dbReference>
<dbReference type="InterPro" id="IPR015422">
    <property type="entry name" value="PyrdxlP-dep_Trfase_small"/>
</dbReference>
<dbReference type="Pfam" id="PF00266">
    <property type="entry name" value="Aminotran_5"/>
    <property type="match status" value="2"/>
</dbReference>
<dbReference type="Gene3D" id="3.90.1150.10">
    <property type="entry name" value="Aspartate Aminotransferase, domain 1"/>
    <property type="match status" value="1"/>
</dbReference>
<feature type="domain" description="Aminotransferase class V" evidence="1">
    <location>
        <begin position="27"/>
        <end position="293"/>
    </location>
</feature>
<dbReference type="InterPro" id="IPR011340">
    <property type="entry name" value="Cys_dSase-rel"/>
</dbReference>
<dbReference type="InterPro" id="IPR015424">
    <property type="entry name" value="PyrdxlP-dep_Trfase"/>
</dbReference>
<dbReference type="InterPro" id="IPR000192">
    <property type="entry name" value="Aminotrans_V_dom"/>
</dbReference>
<reference evidence="2" key="1">
    <citation type="submission" date="2018-12" db="EMBL/GenBank/DDBJ databases">
        <title>Novel natural products biosynthetic potential of the class Ktedonobacteria.</title>
        <authorList>
            <person name="Zheng Y."/>
            <person name="Saitou A."/>
            <person name="Wang C.M."/>
            <person name="Toyoda A."/>
            <person name="Minakuchi Y."/>
            <person name="Sekiguchi Y."/>
            <person name="Ueda K."/>
            <person name="Takano H."/>
            <person name="Sakai Y."/>
            <person name="Yokota A."/>
            <person name="Yabe S."/>
        </authorList>
    </citation>
    <scope>NUCLEOTIDE SEQUENCE</scope>
    <source>
        <strain evidence="2">A3-2</strain>
    </source>
</reference>